<protein>
    <recommendedName>
        <fullName evidence="6">HTH tetR-type domain-containing protein</fullName>
    </recommendedName>
</protein>
<keyword evidence="8" id="KW-1185">Reference proteome</keyword>
<evidence type="ECO:0000256" key="2">
    <source>
        <dbReference type="ARBA" id="ARBA00023125"/>
    </source>
</evidence>
<dbReference type="Gene3D" id="1.10.357.10">
    <property type="entry name" value="Tetracycline Repressor, domain 2"/>
    <property type="match status" value="1"/>
</dbReference>
<dbReference type="InterPro" id="IPR025996">
    <property type="entry name" value="MT1864/Rv1816-like_C"/>
</dbReference>
<evidence type="ECO:0000313" key="7">
    <source>
        <dbReference type="EMBL" id="CAJ0893666.1"/>
    </source>
</evidence>
<dbReference type="Pfam" id="PF13305">
    <property type="entry name" value="TetR_C_33"/>
    <property type="match status" value="1"/>
</dbReference>
<dbReference type="PANTHER" id="PTHR30055:SF234">
    <property type="entry name" value="HTH-TYPE TRANSCRIPTIONAL REGULATOR BETI"/>
    <property type="match status" value="1"/>
</dbReference>
<gene>
    <name evidence="7" type="ORF">R77564_03731</name>
</gene>
<keyword evidence="2 4" id="KW-0238">DNA-binding</keyword>
<evidence type="ECO:0000256" key="4">
    <source>
        <dbReference type="PROSITE-ProRule" id="PRU00335"/>
    </source>
</evidence>
<evidence type="ECO:0000256" key="5">
    <source>
        <dbReference type="SAM" id="MobiDB-lite"/>
    </source>
</evidence>
<name>A0ABM9KZP8_9RALS</name>
<dbReference type="InterPro" id="IPR036271">
    <property type="entry name" value="Tet_transcr_reg_TetR-rel_C_sf"/>
</dbReference>
<keyword evidence="3" id="KW-0804">Transcription</keyword>
<comment type="caution">
    <text evidence="7">The sequence shown here is derived from an EMBL/GenBank/DDBJ whole genome shotgun (WGS) entry which is preliminary data.</text>
</comment>
<dbReference type="InterPro" id="IPR009057">
    <property type="entry name" value="Homeodomain-like_sf"/>
</dbReference>
<sequence length="216" mass="23702">MEVNPKKKKADQEKETRTQRKAQATRLSILEAAEALLAEGGRDAVTLEAVATRADVAVQTLYNRVGGLSALLITVAERALEENRQYMDAAYASPGGVEDRLYAVATAYTNFARERPHQFRILVEPPNEPEALTRVANLIREQNAKLGALIRRGIDEAVIDSGFDPELTSTTLWAMMNGVLSLMWRTDSLRADGAQIDAMFGTVTKILTDGIKKRGA</sequence>
<dbReference type="SUPFAM" id="SSF48498">
    <property type="entry name" value="Tetracyclin repressor-like, C-terminal domain"/>
    <property type="match status" value="1"/>
</dbReference>
<dbReference type="InterPro" id="IPR050109">
    <property type="entry name" value="HTH-type_TetR-like_transc_reg"/>
</dbReference>
<proteinExistence type="predicted"/>
<feature type="DNA-binding region" description="H-T-H motif" evidence="4">
    <location>
        <begin position="46"/>
        <end position="65"/>
    </location>
</feature>
<dbReference type="InterPro" id="IPR001647">
    <property type="entry name" value="HTH_TetR"/>
</dbReference>
<organism evidence="7 8">
    <name type="scientific">Ralstonia flatus</name>
    <dbReference type="NCBI Taxonomy" id="3058601"/>
    <lineage>
        <taxon>Bacteria</taxon>
        <taxon>Pseudomonadati</taxon>
        <taxon>Pseudomonadota</taxon>
        <taxon>Betaproteobacteria</taxon>
        <taxon>Burkholderiales</taxon>
        <taxon>Burkholderiaceae</taxon>
        <taxon>Ralstonia</taxon>
    </lineage>
</organism>
<evidence type="ECO:0000313" key="8">
    <source>
        <dbReference type="Proteomes" id="UP001189792"/>
    </source>
</evidence>
<evidence type="ECO:0000259" key="6">
    <source>
        <dbReference type="PROSITE" id="PS50977"/>
    </source>
</evidence>
<dbReference type="EMBL" id="CAUDLI010000008">
    <property type="protein sequence ID" value="CAJ0893666.1"/>
    <property type="molecule type" value="Genomic_DNA"/>
</dbReference>
<feature type="region of interest" description="Disordered" evidence="5">
    <location>
        <begin position="1"/>
        <end position="23"/>
    </location>
</feature>
<dbReference type="PROSITE" id="PS50977">
    <property type="entry name" value="HTH_TETR_2"/>
    <property type="match status" value="1"/>
</dbReference>
<dbReference type="RefSeq" id="WP_206274061.1">
    <property type="nucleotide sequence ID" value="NZ_CAUDLI010000008.1"/>
</dbReference>
<reference evidence="7 8" key="1">
    <citation type="submission" date="2023-07" db="EMBL/GenBank/DDBJ databases">
        <authorList>
            <person name="Peeters C."/>
        </authorList>
    </citation>
    <scope>NUCLEOTIDE SEQUENCE [LARGE SCALE GENOMIC DNA]</scope>
    <source>
        <strain evidence="7 8">LMG 32965</strain>
    </source>
</reference>
<dbReference type="Pfam" id="PF00440">
    <property type="entry name" value="TetR_N"/>
    <property type="match status" value="1"/>
</dbReference>
<evidence type="ECO:0000256" key="1">
    <source>
        <dbReference type="ARBA" id="ARBA00023015"/>
    </source>
</evidence>
<dbReference type="Proteomes" id="UP001189792">
    <property type="component" value="Unassembled WGS sequence"/>
</dbReference>
<dbReference type="SUPFAM" id="SSF46689">
    <property type="entry name" value="Homeodomain-like"/>
    <property type="match status" value="1"/>
</dbReference>
<keyword evidence="1" id="KW-0805">Transcription regulation</keyword>
<evidence type="ECO:0000256" key="3">
    <source>
        <dbReference type="ARBA" id="ARBA00023163"/>
    </source>
</evidence>
<dbReference type="PANTHER" id="PTHR30055">
    <property type="entry name" value="HTH-TYPE TRANSCRIPTIONAL REGULATOR RUTR"/>
    <property type="match status" value="1"/>
</dbReference>
<feature type="domain" description="HTH tetR-type" evidence="6">
    <location>
        <begin position="23"/>
        <end position="83"/>
    </location>
</feature>
<accession>A0ABM9KZP8</accession>
<dbReference type="Gene3D" id="1.10.10.60">
    <property type="entry name" value="Homeodomain-like"/>
    <property type="match status" value="1"/>
</dbReference>